<keyword evidence="3 4" id="KW-0472">Membrane</keyword>
<protein>
    <submittedName>
        <fullName evidence="8">Penicillin-binding protein</fullName>
    </submittedName>
</protein>
<evidence type="ECO:0000256" key="2">
    <source>
        <dbReference type="ARBA" id="ARBA00007171"/>
    </source>
</evidence>
<dbReference type="InterPro" id="IPR036138">
    <property type="entry name" value="PBP_dimer_sf"/>
</dbReference>
<dbReference type="InterPro" id="IPR012338">
    <property type="entry name" value="Beta-lactam/transpept-like"/>
</dbReference>
<comment type="similarity">
    <text evidence="2">Belongs to the transpeptidase family.</text>
</comment>
<dbReference type="InterPro" id="IPR005311">
    <property type="entry name" value="PBP_dimer"/>
</dbReference>
<dbReference type="Gene3D" id="3.40.710.10">
    <property type="entry name" value="DD-peptidase/beta-lactamase superfamily"/>
    <property type="match status" value="1"/>
</dbReference>
<dbReference type="SUPFAM" id="SSF54427">
    <property type="entry name" value="NTF2-like"/>
    <property type="match status" value="1"/>
</dbReference>
<dbReference type="Pfam" id="PF03717">
    <property type="entry name" value="PBP_dimer"/>
    <property type="match status" value="1"/>
</dbReference>
<sequence length="673" mass="73638">MKRTTNKRTKNRPFLIIGGVVVVGVIAMCFTFYSSYQDKQKSKEVAQSFLSELKAKNTTELSKLINPNSLKQTDYTQKTVAKKYEAVFSGLNVQKIQTSSISIKKTKSNTYTLSYKLAMDTELGNLKDLTYKTTLKKVDGNYKVDWKPSLIFPGMTGNDKISVTTDEASRGTIVDQDGTPLATNQALDQLGVVPKELGTGAEKTKNIDAIAQKYQLEKSFIESQLKQSWVTDDSFVPLKTLYNEAYVALTGTTIGKKTVRYYPLKEASAQLIGYTSSATADDLKENAALNENSLVGRSGLEKTYEKKLQGTPGGKINILTSAGAIKDTLFSKDKKDGQTITLTIRSDIQQKSYEALQGKSGSTIVTNPTTGAVEALASSPSFDPNKFSLGISQADYNSYANNAAKPFLARYASRYAPGSTFKTITAAIGLDAGVTQPDKVRTINGLKWQKNSSWGDYQVTRVSDLSSVTMKTALIYSDNIYFAQEALEMGETTFRKGLDKFIFGEKLDLPIAMDAAQISNKKSFNSEILLADTAYGQGQLLLSPIQQATIYSVFSNQGTLVYPHLLKEEKTKTKKEVIKSTTANELKTDLVQVVADENGTAHSLYNSSATLAAKTGTAELKEKQDEKGKENSFLLAFDASNGKYLVVSSIEDYQTGESATVLAKPLVDYLETK</sequence>
<reference evidence="8 9" key="1">
    <citation type="submission" date="2017-05" db="EMBL/GenBank/DDBJ databases">
        <title>Vagococcus spp. assemblies.</title>
        <authorList>
            <person name="Gulvik C.A."/>
        </authorList>
    </citation>
    <scope>NUCLEOTIDE SEQUENCE [LARGE SCALE GENOMIC DNA]</scope>
    <source>
        <strain evidence="8 9">DSM 24756</strain>
    </source>
</reference>
<dbReference type="EMBL" id="NGJZ01000001">
    <property type="protein sequence ID" value="RSU07953.1"/>
    <property type="molecule type" value="Genomic_DNA"/>
</dbReference>
<dbReference type="AlphaFoldDB" id="A0A430AIW7"/>
<dbReference type="Gene3D" id="3.90.1310.10">
    <property type="entry name" value="Penicillin-binding protein 2a (Domain 2)"/>
    <property type="match status" value="1"/>
</dbReference>
<dbReference type="OrthoDB" id="9766847at2"/>
<evidence type="ECO:0000313" key="9">
    <source>
        <dbReference type="Proteomes" id="UP000288669"/>
    </source>
</evidence>
<keyword evidence="9" id="KW-1185">Reference proteome</keyword>
<dbReference type="Proteomes" id="UP000288669">
    <property type="component" value="Unassembled WGS sequence"/>
</dbReference>
<organism evidence="8 9">
    <name type="scientific">Vagococcus entomophilus</name>
    <dbReference type="NCBI Taxonomy" id="1160095"/>
    <lineage>
        <taxon>Bacteria</taxon>
        <taxon>Bacillati</taxon>
        <taxon>Bacillota</taxon>
        <taxon>Bacilli</taxon>
        <taxon>Lactobacillales</taxon>
        <taxon>Enterococcaceae</taxon>
        <taxon>Vagococcus</taxon>
    </lineage>
</organism>
<dbReference type="InterPro" id="IPR032710">
    <property type="entry name" value="NTF2-like_dom_sf"/>
</dbReference>
<comment type="caution">
    <text evidence="8">The sequence shown here is derived from an EMBL/GenBank/DDBJ whole genome shotgun (WGS) entry which is preliminary data.</text>
</comment>
<accession>A0A430AIW7</accession>
<dbReference type="InterPro" id="IPR001460">
    <property type="entry name" value="PCN-bd_Tpept"/>
</dbReference>
<keyword evidence="4" id="KW-1133">Transmembrane helix</keyword>
<evidence type="ECO:0000259" key="7">
    <source>
        <dbReference type="Pfam" id="PF05223"/>
    </source>
</evidence>
<dbReference type="PANTHER" id="PTHR30627:SF25">
    <property type="entry name" value="PENICILLIN-BINDING PROTEIN 3"/>
    <property type="match status" value="1"/>
</dbReference>
<keyword evidence="4" id="KW-0812">Transmembrane</keyword>
<feature type="domain" description="NTF2-like N-terminal transpeptidase" evidence="7">
    <location>
        <begin position="43"/>
        <end position="159"/>
    </location>
</feature>
<dbReference type="GO" id="GO:0046677">
    <property type="term" value="P:response to antibiotic"/>
    <property type="evidence" value="ECO:0007669"/>
    <property type="project" value="InterPro"/>
</dbReference>
<dbReference type="RefSeq" id="WP_126822077.1">
    <property type="nucleotide sequence ID" value="NZ_JBHLWU010000001.1"/>
</dbReference>
<evidence type="ECO:0000256" key="3">
    <source>
        <dbReference type="ARBA" id="ARBA00023136"/>
    </source>
</evidence>
<dbReference type="GO" id="GO:0008658">
    <property type="term" value="F:penicillin binding"/>
    <property type="evidence" value="ECO:0007669"/>
    <property type="project" value="InterPro"/>
</dbReference>
<dbReference type="Pfam" id="PF05223">
    <property type="entry name" value="MecA_N"/>
    <property type="match status" value="1"/>
</dbReference>
<evidence type="ECO:0000259" key="6">
    <source>
        <dbReference type="Pfam" id="PF03717"/>
    </source>
</evidence>
<dbReference type="GO" id="GO:0071555">
    <property type="term" value="P:cell wall organization"/>
    <property type="evidence" value="ECO:0007669"/>
    <property type="project" value="TreeGrafter"/>
</dbReference>
<evidence type="ECO:0000313" key="8">
    <source>
        <dbReference type="EMBL" id="RSU07953.1"/>
    </source>
</evidence>
<gene>
    <name evidence="8" type="ORF">CBF30_01555</name>
</gene>
<dbReference type="Gene3D" id="3.30.1390.30">
    <property type="entry name" value="Penicillin-binding protein 2a, domain 3"/>
    <property type="match status" value="1"/>
</dbReference>
<dbReference type="InterPro" id="IPR007887">
    <property type="entry name" value="MecA_N"/>
</dbReference>
<proteinExistence type="inferred from homology"/>
<dbReference type="SUPFAM" id="SSF56519">
    <property type="entry name" value="Penicillin binding protein dimerisation domain"/>
    <property type="match status" value="1"/>
</dbReference>
<dbReference type="GO" id="GO:0005886">
    <property type="term" value="C:plasma membrane"/>
    <property type="evidence" value="ECO:0007669"/>
    <property type="project" value="UniProtKB-SubCell"/>
</dbReference>
<dbReference type="GO" id="GO:0071972">
    <property type="term" value="F:peptidoglycan L,D-transpeptidase activity"/>
    <property type="evidence" value="ECO:0007669"/>
    <property type="project" value="TreeGrafter"/>
</dbReference>
<dbReference type="Pfam" id="PF00905">
    <property type="entry name" value="Transpeptidase"/>
    <property type="match status" value="1"/>
</dbReference>
<comment type="subcellular location">
    <subcellularLocation>
        <location evidence="1">Cell membrane</location>
        <topology evidence="1">Single-pass membrane protein</topology>
    </subcellularLocation>
</comment>
<dbReference type="PANTHER" id="PTHR30627">
    <property type="entry name" value="PEPTIDOGLYCAN D,D-TRANSPEPTIDASE"/>
    <property type="match status" value="1"/>
</dbReference>
<evidence type="ECO:0000259" key="5">
    <source>
        <dbReference type="Pfam" id="PF00905"/>
    </source>
</evidence>
<dbReference type="SUPFAM" id="SSF56601">
    <property type="entry name" value="beta-lactamase/transpeptidase-like"/>
    <property type="match status" value="1"/>
</dbReference>
<evidence type="ECO:0000256" key="4">
    <source>
        <dbReference type="SAM" id="Phobius"/>
    </source>
</evidence>
<dbReference type="InterPro" id="IPR050515">
    <property type="entry name" value="Beta-lactam/transpept"/>
</dbReference>
<feature type="domain" description="Penicillin-binding protein dimerisation" evidence="6">
    <location>
        <begin position="166"/>
        <end position="327"/>
    </location>
</feature>
<dbReference type="Gene3D" id="3.10.450.100">
    <property type="entry name" value="NTF2-like, domain 1"/>
    <property type="match status" value="1"/>
</dbReference>
<feature type="domain" description="Penicillin-binding protein transpeptidase" evidence="5">
    <location>
        <begin position="361"/>
        <end position="665"/>
    </location>
</feature>
<evidence type="ECO:0000256" key="1">
    <source>
        <dbReference type="ARBA" id="ARBA00004162"/>
    </source>
</evidence>
<name>A0A430AIW7_9ENTE</name>
<feature type="transmembrane region" description="Helical" evidence="4">
    <location>
        <begin position="12"/>
        <end position="33"/>
    </location>
</feature>